<dbReference type="SUPFAM" id="SSF51735">
    <property type="entry name" value="NAD(P)-binding Rossmann-fold domains"/>
    <property type="match status" value="1"/>
</dbReference>
<dbReference type="GO" id="GO:0035925">
    <property type="term" value="F:mRNA 3'-UTR AU-rich region binding"/>
    <property type="evidence" value="ECO:0007669"/>
    <property type="project" value="TreeGrafter"/>
</dbReference>
<keyword evidence="5" id="KW-1185">Reference proteome</keyword>
<dbReference type="InterPro" id="IPR011032">
    <property type="entry name" value="GroES-like_sf"/>
</dbReference>
<dbReference type="KEGG" id="dmr:Deima_2425"/>
<accession>E8UAH4</accession>
<name>E8UAH4_DEIML</name>
<dbReference type="Proteomes" id="UP000008635">
    <property type="component" value="Chromosome"/>
</dbReference>
<reference evidence="5" key="2">
    <citation type="submission" date="2011-01" db="EMBL/GenBank/DDBJ databases">
        <title>The complete genome of Deinococcus maricopensis DSM 21211.</title>
        <authorList>
            <consortium name="US DOE Joint Genome Institute (JGI-PGF)"/>
            <person name="Lucas S."/>
            <person name="Copeland A."/>
            <person name="Lapidus A."/>
            <person name="Goodwin L."/>
            <person name="Pitluck S."/>
            <person name="Kyrpides N."/>
            <person name="Mavromatis K."/>
            <person name="Pagani I."/>
            <person name="Ivanova N."/>
            <person name="Ovchinnikova G."/>
            <person name="Zeytun A."/>
            <person name="Detter J.C."/>
            <person name="Han C."/>
            <person name="Land M."/>
            <person name="Hauser L."/>
            <person name="Markowitz V."/>
            <person name="Cheng J.-F."/>
            <person name="Hugenholtz P."/>
            <person name="Woyke T."/>
            <person name="Wu D."/>
            <person name="Pukall R."/>
            <person name="Gehrich-Schroeter G."/>
            <person name="Brambilla E."/>
            <person name="Klenk H.-P."/>
            <person name="Eisen J.A."/>
        </authorList>
    </citation>
    <scope>NUCLEOTIDE SEQUENCE [LARGE SCALE GENOMIC DNA]</scope>
    <source>
        <strain evidence="5">DSM 21211 / LMG 22137 / NRRL B-23946 / LB-34</strain>
    </source>
</reference>
<dbReference type="SUPFAM" id="SSF50129">
    <property type="entry name" value="GroES-like"/>
    <property type="match status" value="1"/>
</dbReference>
<feature type="domain" description="Enoyl reductase (ER)" evidence="3">
    <location>
        <begin position="11"/>
        <end position="322"/>
    </location>
</feature>
<evidence type="ECO:0000256" key="2">
    <source>
        <dbReference type="ARBA" id="ARBA00023002"/>
    </source>
</evidence>
<dbReference type="InterPro" id="IPR013149">
    <property type="entry name" value="ADH-like_C"/>
</dbReference>
<keyword evidence="1" id="KW-0521">NADP</keyword>
<dbReference type="Pfam" id="PF00107">
    <property type="entry name" value="ADH_zinc_N"/>
    <property type="match status" value="1"/>
</dbReference>
<dbReference type="HOGENOM" id="CLU_026673_3_1_0"/>
<dbReference type="Gene3D" id="3.90.180.10">
    <property type="entry name" value="Medium-chain alcohol dehydrogenases, catalytic domain"/>
    <property type="match status" value="1"/>
</dbReference>
<evidence type="ECO:0000313" key="5">
    <source>
        <dbReference type="Proteomes" id="UP000008635"/>
    </source>
</evidence>
<dbReference type="Gene3D" id="3.40.50.720">
    <property type="entry name" value="NAD(P)-binding Rossmann-like Domain"/>
    <property type="match status" value="1"/>
</dbReference>
<organism evidence="4 5">
    <name type="scientific">Deinococcus maricopensis (strain DSM 21211 / LMG 22137 / NRRL B-23946 / LB-34)</name>
    <dbReference type="NCBI Taxonomy" id="709986"/>
    <lineage>
        <taxon>Bacteria</taxon>
        <taxon>Thermotogati</taxon>
        <taxon>Deinococcota</taxon>
        <taxon>Deinococci</taxon>
        <taxon>Deinococcales</taxon>
        <taxon>Deinococcaceae</taxon>
        <taxon>Deinococcus</taxon>
    </lineage>
</organism>
<dbReference type="EMBL" id="CP002454">
    <property type="protein sequence ID" value="ADV68063.1"/>
    <property type="molecule type" value="Genomic_DNA"/>
</dbReference>
<evidence type="ECO:0000256" key="1">
    <source>
        <dbReference type="ARBA" id="ARBA00022857"/>
    </source>
</evidence>
<dbReference type="RefSeq" id="WP_013557568.1">
    <property type="nucleotide sequence ID" value="NC_014958.1"/>
</dbReference>
<dbReference type="GO" id="GO:0070402">
    <property type="term" value="F:NADPH binding"/>
    <property type="evidence" value="ECO:0007669"/>
    <property type="project" value="TreeGrafter"/>
</dbReference>
<dbReference type="InterPro" id="IPR013154">
    <property type="entry name" value="ADH-like_N"/>
</dbReference>
<sequence>MAHAILVHTHGGPDVLQWQPVPTPTPGPGQVRLRTTLTGVNYADVLARRGGYDAGATPPFTPGLDAVGVIDAVGEGVQDLHPGQRVAAFPLGGAYGTHVLAPAVLTYPLPNDLPDEAASALTPLVTAYNALTRAAHLHAGETVLVHAAAGAVGSLAVQFARALGAARVIGVVSHDARAAFIRALGADPIVHTREDFAERTLHLTGGVGADVILDTVSGDTLERGLTCLAPLGRLVTFGQAGGRPATLRTDLLHRTNRAVIGYSSGHLRKAHPESLRASVHAAFELLRSGRVHVPIDARYPLHDAARAHERVEARQGNGRVLLDAPHPV</sequence>
<dbReference type="eggNOG" id="COG0604">
    <property type="taxonomic scope" value="Bacteria"/>
</dbReference>
<dbReference type="InterPro" id="IPR036291">
    <property type="entry name" value="NAD(P)-bd_dom_sf"/>
</dbReference>
<protein>
    <submittedName>
        <fullName evidence="4">NADPH:quinone reductase</fullName>
        <ecNumber evidence="4">1.6.5.5</ecNumber>
    </submittedName>
</protein>
<dbReference type="SMART" id="SM00829">
    <property type="entry name" value="PKS_ER"/>
    <property type="match status" value="1"/>
</dbReference>
<reference evidence="4 5" key="1">
    <citation type="journal article" date="2011" name="Stand. Genomic Sci.">
        <title>Complete genome sequence of Deinococcus maricopensis type strain (LB-34).</title>
        <authorList>
            <person name="Pukall R."/>
            <person name="Zeytun A."/>
            <person name="Lucas S."/>
            <person name="Lapidus A."/>
            <person name="Hammon N."/>
            <person name="Deshpande S."/>
            <person name="Nolan M."/>
            <person name="Cheng J.F."/>
            <person name="Pitluck S."/>
            <person name="Liolios K."/>
            <person name="Pagani I."/>
            <person name="Mikhailova N."/>
            <person name="Ivanova N."/>
            <person name="Mavromatis K."/>
            <person name="Pati A."/>
            <person name="Tapia R."/>
            <person name="Han C."/>
            <person name="Goodwin L."/>
            <person name="Chen A."/>
            <person name="Palaniappan K."/>
            <person name="Land M."/>
            <person name="Hauser L."/>
            <person name="Chang Y.J."/>
            <person name="Jeffries C.D."/>
            <person name="Brambilla E.M."/>
            <person name="Rohde M."/>
            <person name="Goker M."/>
            <person name="Detter J.C."/>
            <person name="Woyke T."/>
            <person name="Bristow J."/>
            <person name="Eisen J.A."/>
            <person name="Markowitz V."/>
            <person name="Hugenholtz P."/>
            <person name="Kyrpides N.C."/>
            <person name="Klenk H.P."/>
        </authorList>
    </citation>
    <scope>NUCLEOTIDE SEQUENCE [LARGE SCALE GENOMIC DNA]</scope>
    <source>
        <strain evidence="5">DSM 21211 / LMG 22137 / NRRL B-23946 / LB-34</strain>
    </source>
</reference>
<dbReference type="InterPro" id="IPR020843">
    <property type="entry name" value="ER"/>
</dbReference>
<proteinExistence type="predicted"/>
<evidence type="ECO:0000313" key="4">
    <source>
        <dbReference type="EMBL" id="ADV68063.1"/>
    </source>
</evidence>
<dbReference type="STRING" id="709986.Deima_2425"/>
<dbReference type="Pfam" id="PF08240">
    <property type="entry name" value="ADH_N"/>
    <property type="match status" value="1"/>
</dbReference>
<dbReference type="AlphaFoldDB" id="E8UAH4"/>
<dbReference type="GO" id="GO:0005829">
    <property type="term" value="C:cytosol"/>
    <property type="evidence" value="ECO:0007669"/>
    <property type="project" value="TreeGrafter"/>
</dbReference>
<keyword evidence="2 4" id="KW-0560">Oxidoreductase</keyword>
<dbReference type="OrthoDB" id="9787435at2"/>
<dbReference type="EC" id="1.6.5.5" evidence="4"/>
<dbReference type="GO" id="GO:0003960">
    <property type="term" value="F:quinone reductase (NADPH) activity"/>
    <property type="evidence" value="ECO:0007669"/>
    <property type="project" value="UniProtKB-EC"/>
</dbReference>
<dbReference type="PANTHER" id="PTHR48106:SF13">
    <property type="entry name" value="QUINONE OXIDOREDUCTASE-RELATED"/>
    <property type="match status" value="1"/>
</dbReference>
<gene>
    <name evidence="4" type="ordered locus">Deima_2425</name>
</gene>
<dbReference type="PANTHER" id="PTHR48106">
    <property type="entry name" value="QUINONE OXIDOREDUCTASE PIG3-RELATED"/>
    <property type="match status" value="1"/>
</dbReference>
<evidence type="ECO:0000259" key="3">
    <source>
        <dbReference type="SMART" id="SM00829"/>
    </source>
</evidence>